<reference evidence="2" key="1">
    <citation type="journal article" date="2010" name="Science">
        <title>The genome of the Western clawed frog Xenopus tropicalis.</title>
        <authorList>
            <person name="Hellsten U."/>
            <person name="Harland R.M."/>
            <person name="Gilchrist M.J."/>
            <person name="Hendrix D."/>
            <person name="Jurka J."/>
            <person name="Kapitonov V."/>
            <person name="Ovcharenko I."/>
            <person name="Putnam N.H."/>
            <person name="Shu S."/>
            <person name="Taher L."/>
            <person name="Blitz I.L."/>
            <person name="Blumberg B."/>
            <person name="Dichmann D.S."/>
            <person name="Dubchak I."/>
            <person name="Amaya E."/>
            <person name="Detter J.C."/>
            <person name="Fletcher R."/>
            <person name="Gerhard D.S."/>
            <person name="Goodstein D."/>
            <person name="Graves T."/>
            <person name="Grigoriev I.V."/>
            <person name="Grimwood J."/>
            <person name="Kawashima T."/>
            <person name="Lindquist E."/>
            <person name="Lucas S.M."/>
            <person name="Mead P.E."/>
            <person name="Mitros T."/>
            <person name="Ogino H."/>
            <person name="Ohta Y."/>
            <person name="Poliakov A.V."/>
            <person name="Pollet N."/>
            <person name="Robert J."/>
            <person name="Salamov A."/>
            <person name="Sater A.K."/>
            <person name="Schmutz J."/>
            <person name="Terry A."/>
            <person name="Vize P.D."/>
            <person name="Warren W.C."/>
            <person name="Wells D."/>
            <person name="Wills A."/>
            <person name="Wilson R.K."/>
            <person name="Zimmerman L.B."/>
            <person name="Zorn A.M."/>
            <person name="Grainger R."/>
            <person name="Grammer T."/>
            <person name="Khokha M.K."/>
            <person name="Richardson P.M."/>
            <person name="Rokhsar D.S."/>
        </authorList>
    </citation>
    <scope>NUCLEOTIDE SEQUENCE [LARGE SCALE GENOMIC DNA]</scope>
    <source>
        <strain evidence="2">Nigerian</strain>
    </source>
</reference>
<organism evidence="2">
    <name type="scientific">Xenopus tropicalis</name>
    <name type="common">Western clawed frog</name>
    <name type="synonym">Silurana tropicalis</name>
    <dbReference type="NCBI Taxonomy" id="8364"/>
    <lineage>
        <taxon>Eukaryota</taxon>
        <taxon>Metazoa</taxon>
        <taxon>Chordata</taxon>
        <taxon>Craniata</taxon>
        <taxon>Vertebrata</taxon>
        <taxon>Euteleostomi</taxon>
        <taxon>Amphibia</taxon>
        <taxon>Batrachia</taxon>
        <taxon>Anura</taxon>
        <taxon>Pipoidea</taxon>
        <taxon>Pipidae</taxon>
        <taxon>Xenopodinae</taxon>
        <taxon>Xenopus</taxon>
        <taxon>Silurana</taxon>
    </lineage>
</organism>
<keyword evidence="1" id="KW-0175">Coiled coil</keyword>
<name>A0A803JSZ4_XENTR</name>
<evidence type="ECO:0008006" key="3">
    <source>
        <dbReference type="Google" id="ProtNLM"/>
    </source>
</evidence>
<evidence type="ECO:0000256" key="1">
    <source>
        <dbReference type="SAM" id="Coils"/>
    </source>
</evidence>
<dbReference type="Ensembl" id="ENSXETT00000112329">
    <property type="protein sequence ID" value="ENSXETP00000111121"/>
    <property type="gene ID" value="ENSXETG00000045494"/>
</dbReference>
<dbReference type="SUPFAM" id="SSF52540">
    <property type="entry name" value="P-loop containing nucleoside triphosphate hydrolases"/>
    <property type="match status" value="1"/>
</dbReference>
<evidence type="ECO:0000313" key="2">
    <source>
        <dbReference type="Ensembl" id="ENSXETP00000111121"/>
    </source>
</evidence>
<dbReference type="Gene3D" id="3.40.50.300">
    <property type="entry name" value="P-loop containing nucleotide triphosphate hydrolases"/>
    <property type="match status" value="1"/>
</dbReference>
<reference evidence="2" key="2">
    <citation type="submission" date="2021-03" db="UniProtKB">
        <authorList>
            <consortium name="Ensembl"/>
        </authorList>
    </citation>
    <scope>IDENTIFICATION</scope>
</reference>
<proteinExistence type="predicted"/>
<dbReference type="InParanoid" id="A0A803JSZ4"/>
<sequence>MEQPAPNAQRERLLEYTVPNPIGGVRHQFTQVFIMLFGMLGHGKSSLINSCICVLNNCDFRNYCGAHNTDSASTTARFIYNLTQTLSIVDNRGFNKMNDEEMLEATAQLRSLRGMGEGEGEVTWGNSYEKTLNQLLSRVTAAQTTCFVPVLVVSADTPLNSSDTNGLETFVTETFRITGTHPILVITHSNSVHKGNVKKKFCDLGITHRFSLENYTASNAHRNTIIDNKILQFLETCTSEAEQGIKIRAGRPDHFIKQGEMQLHQEIKIQLGKKQNEIEDLKKVKEDLEKEKEGLKKEKEGLKKEKEDLKKEKEVLEKELQEEKTKCAIL</sequence>
<accession>A0A803JSZ4</accession>
<dbReference type="GeneTree" id="ENSGT01070000256997"/>
<dbReference type="AlphaFoldDB" id="A0A803JSZ4"/>
<feature type="coiled-coil region" evidence="1">
    <location>
        <begin position="264"/>
        <end position="326"/>
    </location>
</feature>
<dbReference type="InterPro" id="IPR027417">
    <property type="entry name" value="P-loop_NTPase"/>
</dbReference>
<protein>
    <recommendedName>
        <fullName evidence="3">G domain-containing protein</fullName>
    </recommendedName>
</protein>